<gene>
    <name evidence="2" type="primary">78</name>
    <name evidence="2" type="ORF">SEA_SILENTRX_78</name>
</gene>
<protein>
    <submittedName>
        <fullName evidence="2">Membrane protein</fullName>
    </submittedName>
</protein>
<name>A0A8F3E7L8_9CAUD</name>
<proteinExistence type="predicted"/>
<evidence type="ECO:0000313" key="2">
    <source>
        <dbReference type="EMBL" id="QWY82818.1"/>
    </source>
</evidence>
<keyword evidence="1" id="KW-1133">Transmembrane helix</keyword>
<accession>A0A8F3E7L8</accession>
<dbReference type="KEGG" id="vg:77932336"/>
<reference evidence="2" key="1">
    <citation type="submission" date="2021-04" db="EMBL/GenBank/DDBJ databases">
        <authorList>
            <person name="Edwards E.G."/>
            <person name="Siddiqui F.A."/>
            <person name="Anastasi R.E."/>
            <person name="Conroy D.J."/>
            <person name="Gerton T.J."/>
            <person name="Laizure I.E."/>
            <person name="Reynolds J.D."/>
            <person name="Ulker M."/>
            <person name="Ouellette S.K."/>
            <person name="Duggan K.O."/>
            <person name="Johnson K.C."/>
            <person name="MacLea K.S."/>
            <person name="Garlena R.A."/>
            <person name="Russell D.A."/>
            <person name="Jacobs-Sera D."/>
            <person name="Hatfull G.F."/>
        </authorList>
    </citation>
    <scope>NUCLEOTIDE SEQUENCE</scope>
</reference>
<dbReference type="NCBIfam" id="TIGR01167">
    <property type="entry name" value="LPXTG_anchor"/>
    <property type="match status" value="1"/>
</dbReference>
<keyword evidence="3" id="KW-1185">Reference proteome</keyword>
<sequence>MYGSHTTTAAAGSTLAYTGAQTGVWALIAVGLIVAGIAVLTLVRRPGKVKP</sequence>
<organism evidence="2 3">
    <name type="scientific">Arthrobacter phage SilentRX</name>
    <dbReference type="NCBI Taxonomy" id="2836091"/>
    <lineage>
        <taxon>Viruses</taxon>
        <taxon>Duplodnaviria</taxon>
        <taxon>Heunggongvirae</taxon>
        <taxon>Uroviricota</taxon>
        <taxon>Caudoviricetes</taxon>
        <taxon>Silentrexvirus</taxon>
        <taxon>Silentrexvirus silentrx</taxon>
    </lineage>
</organism>
<dbReference type="RefSeq" id="YP_010656459.1">
    <property type="nucleotide sequence ID" value="NC_070838.1"/>
</dbReference>
<dbReference type="EMBL" id="MW862992">
    <property type="protein sequence ID" value="QWY82818.1"/>
    <property type="molecule type" value="Genomic_DNA"/>
</dbReference>
<evidence type="ECO:0000256" key="1">
    <source>
        <dbReference type="SAM" id="Phobius"/>
    </source>
</evidence>
<feature type="transmembrane region" description="Helical" evidence="1">
    <location>
        <begin position="23"/>
        <end position="43"/>
    </location>
</feature>
<keyword evidence="1" id="KW-0472">Membrane</keyword>
<dbReference type="Proteomes" id="UP000693725">
    <property type="component" value="Segment"/>
</dbReference>
<dbReference type="GeneID" id="77932336"/>
<evidence type="ECO:0000313" key="3">
    <source>
        <dbReference type="Proteomes" id="UP000693725"/>
    </source>
</evidence>
<keyword evidence="1" id="KW-0812">Transmembrane</keyword>